<dbReference type="GO" id="GO:0046872">
    <property type="term" value="F:metal ion binding"/>
    <property type="evidence" value="ECO:0007669"/>
    <property type="project" value="UniProtKB-KW"/>
</dbReference>
<keyword evidence="3 6" id="KW-0378">Hydrolase</keyword>
<dbReference type="EMBL" id="CP029803">
    <property type="protein sequence ID" value="AWT60891.1"/>
    <property type="molecule type" value="Genomic_DNA"/>
</dbReference>
<dbReference type="InterPro" id="IPR003785">
    <property type="entry name" value="Creatininase/forma_Hydrolase"/>
</dbReference>
<dbReference type="Pfam" id="PF02633">
    <property type="entry name" value="Creatininase"/>
    <property type="match status" value="1"/>
</dbReference>
<dbReference type="GO" id="GO:0047789">
    <property type="term" value="F:creatininase activity"/>
    <property type="evidence" value="ECO:0007669"/>
    <property type="project" value="UniProtKB-EC"/>
</dbReference>
<keyword evidence="2" id="KW-0479">Metal-binding</keyword>
<dbReference type="InterPro" id="IPR024087">
    <property type="entry name" value="Creatininase-like_sf"/>
</dbReference>
<dbReference type="AlphaFoldDB" id="A0A2Z4AFB7"/>
<keyword evidence="4" id="KW-0862">Zinc</keyword>
<evidence type="ECO:0000256" key="3">
    <source>
        <dbReference type="ARBA" id="ARBA00022801"/>
    </source>
</evidence>
<dbReference type="KEGG" id="mtar:DF168_02116"/>
<dbReference type="PANTHER" id="PTHR35005">
    <property type="entry name" value="3-DEHYDRO-SCYLLO-INOSOSE HYDROLASE"/>
    <property type="match status" value="1"/>
</dbReference>
<reference evidence="6 7" key="1">
    <citation type="submission" date="2018-06" db="EMBL/GenBank/DDBJ databases">
        <title>Draft Genome Sequence of a Novel Marine Bacterium Related to the Verrucomicrobia.</title>
        <authorList>
            <person name="Vosseberg J."/>
            <person name="Martijn J."/>
            <person name="Ettema T.J.G."/>
        </authorList>
    </citation>
    <scope>NUCLEOTIDE SEQUENCE [LARGE SCALE GENOMIC DNA]</scope>
    <source>
        <strain evidence="6">TARA_B100001123</strain>
    </source>
</reference>
<evidence type="ECO:0000256" key="1">
    <source>
        <dbReference type="ARBA" id="ARBA00001947"/>
    </source>
</evidence>
<dbReference type="GO" id="GO:0009231">
    <property type="term" value="P:riboflavin biosynthetic process"/>
    <property type="evidence" value="ECO:0007669"/>
    <property type="project" value="TreeGrafter"/>
</dbReference>
<dbReference type="Gene3D" id="3.40.50.10310">
    <property type="entry name" value="Creatininase"/>
    <property type="match status" value="1"/>
</dbReference>
<evidence type="ECO:0000256" key="5">
    <source>
        <dbReference type="ARBA" id="ARBA00024029"/>
    </source>
</evidence>
<comment type="similarity">
    <text evidence="5">Belongs to the creatininase superfamily.</text>
</comment>
<protein>
    <submittedName>
        <fullName evidence="6">Creatinine amidohydrolase</fullName>
        <ecNumber evidence="6">3.5.2.10</ecNumber>
    </submittedName>
</protein>
<dbReference type="SUPFAM" id="SSF102215">
    <property type="entry name" value="Creatininase"/>
    <property type="match status" value="1"/>
</dbReference>
<proteinExistence type="inferred from homology"/>
<comment type="cofactor">
    <cofactor evidence="1">
        <name>Zn(2+)</name>
        <dbReference type="ChEBI" id="CHEBI:29105"/>
    </cofactor>
</comment>
<dbReference type="Proteomes" id="UP000247465">
    <property type="component" value="Chromosome"/>
</dbReference>
<dbReference type="GO" id="GO:0016811">
    <property type="term" value="F:hydrolase activity, acting on carbon-nitrogen (but not peptide) bonds, in linear amides"/>
    <property type="evidence" value="ECO:0007669"/>
    <property type="project" value="TreeGrafter"/>
</dbReference>
<gene>
    <name evidence="6" type="primary">crnA_2</name>
    <name evidence="6" type="ORF">DF168_02116</name>
</gene>
<evidence type="ECO:0000313" key="6">
    <source>
        <dbReference type="EMBL" id="AWT60891.1"/>
    </source>
</evidence>
<sequence length="243" mass="27565">MLQSVANPKILIMTNKEVRLEKMTRREFRHGIEEGKFLSCIIPTGAVEQHLEHLAMEHDIRSANTIALEVARRIYPKAVVARPINFGMSEHHMMHKGTLTAKPGSWLSAVFDGIDSMIRHGCRNILVLNGHGGNEAPVRGILNQWQLNLKLEHPKANLQFHSYWNLSRKEAEEICTTSVPGHAQEYETSIALHLFPENVRHDAMKDQEDQLPQKATAEKGEKLYQAAVQKSFECLQEMIDSNS</sequence>
<organism evidence="6 7">
    <name type="scientific">Candidatus Moanibacter tarae</name>
    <dbReference type="NCBI Taxonomy" id="2200854"/>
    <lineage>
        <taxon>Bacteria</taxon>
        <taxon>Pseudomonadati</taxon>
        <taxon>Verrucomicrobiota</taxon>
        <taxon>Opitutia</taxon>
        <taxon>Puniceicoccales</taxon>
        <taxon>Puniceicoccales incertae sedis</taxon>
        <taxon>Candidatus Moanibacter</taxon>
    </lineage>
</organism>
<evidence type="ECO:0000256" key="4">
    <source>
        <dbReference type="ARBA" id="ARBA00022833"/>
    </source>
</evidence>
<evidence type="ECO:0000313" key="7">
    <source>
        <dbReference type="Proteomes" id="UP000247465"/>
    </source>
</evidence>
<evidence type="ECO:0000256" key="2">
    <source>
        <dbReference type="ARBA" id="ARBA00022723"/>
    </source>
</evidence>
<dbReference type="EC" id="3.5.2.10" evidence="6"/>
<dbReference type="PANTHER" id="PTHR35005:SF1">
    <property type="entry name" value="2-AMINO-5-FORMYLAMINO-6-RIBOSYLAMINOPYRIMIDIN-4(3H)-ONE 5'-MONOPHOSPHATE DEFORMYLASE"/>
    <property type="match status" value="1"/>
</dbReference>
<name>A0A2Z4AFB7_9BACT</name>
<accession>A0A2Z4AFB7</accession>